<dbReference type="AlphaFoldDB" id="A0A1G4TQ14"/>
<organism evidence="1 2">
    <name type="scientific">Paenibacillus tianmuensis</name>
    <dbReference type="NCBI Taxonomy" id="624147"/>
    <lineage>
        <taxon>Bacteria</taxon>
        <taxon>Bacillati</taxon>
        <taxon>Bacillota</taxon>
        <taxon>Bacilli</taxon>
        <taxon>Bacillales</taxon>
        <taxon>Paenibacillaceae</taxon>
        <taxon>Paenibacillus</taxon>
    </lineage>
</organism>
<accession>A0A1G4TQ14</accession>
<gene>
    <name evidence="1" type="ORF">SAMN04487970_106132</name>
</gene>
<reference evidence="2" key="1">
    <citation type="submission" date="2016-10" db="EMBL/GenBank/DDBJ databases">
        <authorList>
            <person name="Varghese N."/>
            <person name="Submissions S."/>
        </authorList>
    </citation>
    <scope>NUCLEOTIDE SEQUENCE [LARGE SCALE GENOMIC DNA]</scope>
    <source>
        <strain evidence="2">CGMCC 1.8946</strain>
    </source>
</reference>
<evidence type="ECO:0000313" key="2">
    <source>
        <dbReference type="Proteomes" id="UP000198601"/>
    </source>
</evidence>
<protein>
    <submittedName>
        <fullName evidence="1">Uncharacterized protein</fullName>
    </submittedName>
</protein>
<dbReference type="OrthoDB" id="9851392at2"/>
<dbReference type="Proteomes" id="UP000198601">
    <property type="component" value="Unassembled WGS sequence"/>
</dbReference>
<dbReference type="RefSeq" id="WP_090676486.1">
    <property type="nucleotide sequence ID" value="NZ_FMTT01000061.1"/>
</dbReference>
<keyword evidence="2" id="KW-1185">Reference proteome</keyword>
<sequence length="176" mass="21183">MRRIMKKAFVFNKERYLFTLDTEFLKLHLNCYEGSSEKNEKVVLTDQGLRDKIFSLIHEEKGSSLAYNALRDPDRIDNKVRLEVNIPYPEMPEWDSLINTLHEYGSVEYDGDINSFINYLEYKNLKVVHFEHKNKYLYFLSGDRLNEFMNQVRDEVKMLNKFIDNIQHQVDYINRK</sequence>
<dbReference type="EMBL" id="FMTT01000061">
    <property type="protein sequence ID" value="SCW83484.1"/>
    <property type="molecule type" value="Genomic_DNA"/>
</dbReference>
<name>A0A1G4TQ14_9BACL</name>
<dbReference type="STRING" id="624147.SAMN04487970_106132"/>
<proteinExistence type="predicted"/>
<evidence type="ECO:0000313" key="1">
    <source>
        <dbReference type="EMBL" id="SCW83484.1"/>
    </source>
</evidence>